<accession>A0AAV0EJF2</accession>
<dbReference type="EMBL" id="CAMAPF010000923">
    <property type="protein sequence ID" value="CAH9122109.1"/>
    <property type="molecule type" value="Genomic_DNA"/>
</dbReference>
<protein>
    <submittedName>
        <fullName evidence="1">Uncharacterized protein</fullName>
    </submittedName>
</protein>
<sequence length="111" mass="12166">MGLQKMESAYVGLLLVLNLNRTEFPFSSYFTLNELFAPANFHKTLSLLFIFSFAEASTANCWRSGRRETMKHDEQADGDLIGKNRFRLGGGRVCSGGGRIGVAAAKICRGG</sequence>
<dbReference type="Proteomes" id="UP001152523">
    <property type="component" value="Unassembled WGS sequence"/>
</dbReference>
<comment type="caution">
    <text evidence="1">The sequence shown here is derived from an EMBL/GenBank/DDBJ whole genome shotgun (WGS) entry which is preliminary data.</text>
</comment>
<organism evidence="1 2">
    <name type="scientific">Cuscuta epithymum</name>
    <dbReference type="NCBI Taxonomy" id="186058"/>
    <lineage>
        <taxon>Eukaryota</taxon>
        <taxon>Viridiplantae</taxon>
        <taxon>Streptophyta</taxon>
        <taxon>Embryophyta</taxon>
        <taxon>Tracheophyta</taxon>
        <taxon>Spermatophyta</taxon>
        <taxon>Magnoliopsida</taxon>
        <taxon>eudicotyledons</taxon>
        <taxon>Gunneridae</taxon>
        <taxon>Pentapetalae</taxon>
        <taxon>asterids</taxon>
        <taxon>lamiids</taxon>
        <taxon>Solanales</taxon>
        <taxon>Convolvulaceae</taxon>
        <taxon>Cuscuteae</taxon>
        <taxon>Cuscuta</taxon>
        <taxon>Cuscuta subgen. Cuscuta</taxon>
    </lineage>
</organism>
<keyword evidence="2" id="KW-1185">Reference proteome</keyword>
<reference evidence="1" key="1">
    <citation type="submission" date="2022-07" db="EMBL/GenBank/DDBJ databases">
        <authorList>
            <person name="Macas J."/>
            <person name="Novak P."/>
            <person name="Neumann P."/>
        </authorList>
    </citation>
    <scope>NUCLEOTIDE SEQUENCE</scope>
</reference>
<dbReference type="AlphaFoldDB" id="A0AAV0EJF2"/>
<evidence type="ECO:0000313" key="1">
    <source>
        <dbReference type="EMBL" id="CAH9122109.1"/>
    </source>
</evidence>
<evidence type="ECO:0000313" key="2">
    <source>
        <dbReference type="Proteomes" id="UP001152523"/>
    </source>
</evidence>
<name>A0AAV0EJF2_9ASTE</name>
<gene>
    <name evidence="1" type="ORF">CEPIT_LOCUS24224</name>
</gene>
<proteinExistence type="predicted"/>